<accession>A0A4V2QAE7</accession>
<name>A0A4V2QAE7_9BACL</name>
<feature type="transmembrane region" description="Helical" evidence="1">
    <location>
        <begin position="6"/>
        <end position="28"/>
    </location>
</feature>
<dbReference type="InterPro" id="IPR031360">
    <property type="entry name" value="TrpP"/>
</dbReference>
<evidence type="ECO:0000256" key="1">
    <source>
        <dbReference type="SAM" id="Phobius"/>
    </source>
</evidence>
<evidence type="ECO:0000313" key="3">
    <source>
        <dbReference type="Proteomes" id="UP000295658"/>
    </source>
</evidence>
<dbReference type="AlphaFoldDB" id="A0A4V2QAE7"/>
<feature type="transmembrane region" description="Helical" evidence="1">
    <location>
        <begin position="135"/>
        <end position="161"/>
    </location>
</feature>
<keyword evidence="1" id="KW-1133">Transmembrane helix</keyword>
<keyword evidence="1" id="KW-0812">Transmembrane</keyword>
<dbReference type="RefSeq" id="WP_132947883.1">
    <property type="nucleotide sequence ID" value="NZ_BSVG01000004.1"/>
</dbReference>
<dbReference type="OrthoDB" id="2243651at2"/>
<proteinExistence type="predicted"/>
<feature type="transmembrane region" description="Helical" evidence="1">
    <location>
        <begin position="40"/>
        <end position="65"/>
    </location>
</feature>
<dbReference type="Proteomes" id="UP000295658">
    <property type="component" value="Unassembled WGS sequence"/>
</dbReference>
<reference evidence="2 3" key="1">
    <citation type="submission" date="2019-03" db="EMBL/GenBank/DDBJ databases">
        <title>Genomic Encyclopedia of Type Strains, Phase IV (KMG-IV): sequencing the most valuable type-strain genomes for metagenomic binning, comparative biology and taxonomic classification.</title>
        <authorList>
            <person name="Goeker M."/>
        </authorList>
    </citation>
    <scope>NUCLEOTIDE SEQUENCE [LARGE SCALE GENOMIC DNA]</scope>
    <source>
        <strain evidence="2 3">DSM 24979</strain>
    </source>
</reference>
<sequence>MNTRVLVLLALFVGIGAVLHAVIPGFFFGMKPDMMLTMMFLGILLFPNKTAVGLLAIATGIISGMTTSFPGGFLPNVIDKLVTAFFFFTLLLIVKKRVSSTVTASLLTAIGTVISGIVFLTAALLIVGLPGGTTFSSLFVAVVLPATVVNTIVMIVLYPIVQSIFRRAKLAVQQ</sequence>
<organism evidence="2 3">
    <name type="scientific">Thermolongibacillus altinsuensis</name>
    <dbReference type="NCBI Taxonomy" id="575256"/>
    <lineage>
        <taxon>Bacteria</taxon>
        <taxon>Bacillati</taxon>
        <taxon>Bacillota</taxon>
        <taxon>Bacilli</taxon>
        <taxon>Bacillales</taxon>
        <taxon>Anoxybacillaceae</taxon>
        <taxon>Thermolongibacillus</taxon>
    </lineage>
</organism>
<dbReference type="EMBL" id="SLUL01000004">
    <property type="protein sequence ID" value="TCL51127.1"/>
    <property type="molecule type" value="Genomic_DNA"/>
</dbReference>
<evidence type="ECO:0000313" key="2">
    <source>
        <dbReference type="EMBL" id="TCL51127.1"/>
    </source>
</evidence>
<gene>
    <name evidence="2" type="ORF">EDD69_104181</name>
</gene>
<dbReference type="Pfam" id="PF17099">
    <property type="entry name" value="TrpP"/>
    <property type="match status" value="1"/>
</dbReference>
<keyword evidence="1" id="KW-0472">Membrane</keyword>
<feature type="transmembrane region" description="Helical" evidence="1">
    <location>
        <begin position="77"/>
        <end position="94"/>
    </location>
</feature>
<protein>
    <submittedName>
        <fullName evidence="2">Tryptophan transporter TrpP</fullName>
    </submittedName>
</protein>
<feature type="transmembrane region" description="Helical" evidence="1">
    <location>
        <begin position="106"/>
        <end position="129"/>
    </location>
</feature>
<comment type="caution">
    <text evidence="2">The sequence shown here is derived from an EMBL/GenBank/DDBJ whole genome shotgun (WGS) entry which is preliminary data.</text>
</comment>
<keyword evidence="3" id="KW-1185">Reference proteome</keyword>